<dbReference type="Pfam" id="PF01794">
    <property type="entry name" value="Ferric_reduct"/>
    <property type="match status" value="1"/>
</dbReference>
<evidence type="ECO:0000256" key="6">
    <source>
        <dbReference type="ARBA" id="ARBA00023136"/>
    </source>
</evidence>
<evidence type="ECO:0000256" key="7">
    <source>
        <dbReference type="SAM" id="Phobius"/>
    </source>
</evidence>
<keyword evidence="4" id="KW-0560">Oxidoreductase</keyword>
<evidence type="ECO:0000256" key="2">
    <source>
        <dbReference type="ARBA" id="ARBA00022692"/>
    </source>
</evidence>
<dbReference type="SUPFAM" id="SSF52343">
    <property type="entry name" value="Ferredoxin reductase-like, C-terminal NADP-linked domain"/>
    <property type="match status" value="1"/>
</dbReference>
<keyword evidence="5" id="KW-0813">Transport</keyword>
<evidence type="ECO:0000313" key="10">
    <source>
        <dbReference type="Proteomes" id="UP001209540"/>
    </source>
</evidence>
<proteinExistence type="predicted"/>
<feature type="transmembrane region" description="Helical" evidence="7">
    <location>
        <begin position="282"/>
        <end position="311"/>
    </location>
</feature>
<dbReference type="Pfam" id="PF08030">
    <property type="entry name" value="NAD_binding_6"/>
    <property type="match status" value="1"/>
</dbReference>
<dbReference type="CDD" id="cd06186">
    <property type="entry name" value="NOX_Duox_like_FAD_NADP"/>
    <property type="match status" value="1"/>
</dbReference>
<dbReference type="InterPro" id="IPR039261">
    <property type="entry name" value="FNR_nucleotide-bd"/>
</dbReference>
<dbReference type="GO" id="GO:0006811">
    <property type="term" value="P:monoatomic ion transport"/>
    <property type="evidence" value="ECO:0007669"/>
    <property type="project" value="UniProtKB-KW"/>
</dbReference>
<dbReference type="Gene3D" id="3.40.50.80">
    <property type="entry name" value="Nucleotide-binding domain of ferredoxin-NADP reductase (FNR) module"/>
    <property type="match status" value="1"/>
</dbReference>
<evidence type="ECO:0000256" key="5">
    <source>
        <dbReference type="ARBA" id="ARBA00023065"/>
    </source>
</evidence>
<dbReference type="EMBL" id="JAIXMP010000004">
    <property type="protein sequence ID" value="KAI9274454.1"/>
    <property type="molecule type" value="Genomic_DNA"/>
</dbReference>
<keyword evidence="5" id="KW-0406">Ion transport</keyword>
<organism evidence="9 10">
    <name type="scientific">Phascolomyces articulosus</name>
    <dbReference type="NCBI Taxonomy" id="60185"/>
    <lineage>
        <taxon>Eukaryota</taxon>
        <taxon>Fungi</taxon>
        <taxon>Fungi incertae sedis</taxon>
        <taxon>Mucoromycota</taxon>
        <taxon>Mucoromycotina</taxon>
        <taxon>Mucoromycetes</taxon>
        <taxon>Mucorales</taxon>
        <taxon>Lichtheimiaceae</taxon>
        <taxon>Phascolomyces</taxon>
    </lineage>
</organism>
<dbReference type="InterPro" id="IPR013121">
    <property type="entry name" value="Fe_red_NAD-bd_6"/>
</dbReference>
<evidence type="ECO:0000256" key="1">
    <source>
        <dbReference type="ARBA" id="ARBA00004141"/>
    </source>
</evidence>
<evidence type="ECO:0000256" key="3">
    <source>
        <dbReference type="ARBA" id="ARBA00022989"/>
    </source>
</evidence>
<sequence>MFTRRSATWTAIILFIVIVALQASSYFKIAFSIKDDPIVPGDPLSKKPLPSPSPSSPAENNTVHVQTYKRDYTTIWSYSASLIFIYALFCIVQQQWCRLQKKFMSDRGMYCRIRSLLGYEFSILDSTWTFSDVIQVSGLVLLNSLFILRHRVLVQELEGGRDLYHQEYANRAAQLALVNMSAGVALSVRNILHNPRFGTHTTLAWHAWFGRLGGLCALYHTCFQFVQKYYRNSYDGVFQVLFFNVRYTTGTCMITAVFVLYVGSHPLVRTMSYRFFRVSHMLAFLTLVLLGGFHHWTFVVFYVAVTCIWLMDQFKLSWPARLVSVKALPGNIVKLQLEPSFSIEPTTFIPGQFAFVTITDGWLSQKLYSHPFSVSRFDQEPASSLPSSTDGPLLNDKSGKTVYTFYIKTNGKHTASLYQIAESGDSTCLRHMRISKPLGKPTMDMAGRSYSDFEVVVLVAEGIGITPWISVLQQLGQRGHHIKTKRITLIWSIRSADTLESFLPEFQSHLTDIDCIIKVYLTRDNIPPPDLESSVSDLQLSKGRPNYTTLLKEIQCKYPTTDIALGICAHDETIQQCGNTARGFSNNQSIWAIRPERFEF</sequence>
<dbReference type="PANTHER" id="PTHR11972:SF69">
    <property type="entry name" value="FERRIC REDUCTION OXIDASE 6-RELATED"/>
    <property type="match status" value="1"/>
</dbReference>
<name>A0AAD5K8C1_9FUNG</name>
<comment type="caution">
    <text evidence="9">The sequence shown here is derived from an EMBL/GenBank/DDBJ whole genome shotgun (WGS) entry which is preliminary data.</text>
</comment>
<feature type="domain" description="FAD-binding FR-type" evidence="8">
    <location>
        <begin position="315"/>
        <end position="444"/>
    </location>
</feature>
<dbReference type="InterPro" id="IPR013130">
    <property type="entry name" value="Fe3_Rdtase_TM_dom"/>
</dbReference>
<dbReference type="GO" id="GO:0016175">
    <property type="term" value="F:superoxide-generating NAD(P)H oxidase activity"/>
    <property type="evidence" value="ECO:0007669"/>
    <property type="project" value="TreeGrafter"/>
</dbReference>
<gene>
    <name evidence="9" type="ORF">BDA99DRAFT_555883</name>
</gene>
<keyword evidence="2 7" id="KW-0812">Transmembrane</keyword>
<protein>
    <recommendedName>
        <fullName evidence="8">FAD-binding FR-type domain-containing protein</fullName>
    </recommendedName>
</protein>
<dbReference type="PROSITE" id="PS51384">
    <property type="entry name" value="FAD_FR"/>
    <property type="match status" value="1"/>
</dbReference>
<comment type="subcellular location">
    <subcellularLocation>
        <location evidence="1">Membrane</location>
        <topology evidence="1">Multi-pass membrane protein</topology>
    </subcellularLocation>
</comment>
<evidence type="ECO:0000259" key="8">
    <source>
        <dbReference type="PROSITE" id="PS51384"/>
    </source>
</evidence>
<keyword evidence="6 7" id="KW-0472">Membrane</keyword>
<evidence type="ECO:0000313" key="9">
    <source>
        <dbReference type="EMBL" id="KAI9274454.1"/>
    </source>
</evidence>
<reference evidence="9" key="2">
    <citation type="submission" date="2023-02" db="EMBL/GenBank/DDBJ databases">
        <authorList>
            <consortium name="DOE Joint Genome Institute"/>
            <person name="Mondo S.J."/>
            <person name="Chang Y."/>
            <person name="Wang Y."/>
            <person name="Ahrendt S."/>
            <person name="Andreopoulos W."/>
            <person name="Barry K."/>
            <person name="Beard J."/>
            <person name="Benny G.L."/>
            <person name="Blankenship S."/>
            <person name="Bonito G."/>
            <person name="Cuomo C."/>
            <person name="Desiro A."/>
            <person name="Gervers K.A."/>
            <person name="Hundley H."/>
            <person name="Kuo A."/>
            <person name="LaButti K."/>
            <person name="Lang B.F."/>
            <person name="Lipzen A."/>
            <person name="O'Donnell K."/>
            <person name="Pangilinan J."/>
            <person name="Reynolds N."/>
            <person name="Sandor L."/>
            <person name="Smith M.W."/>
            <person name="Tsang A."/>
            <person name="Grigoriev I.V."/>
            <person name="Stajich J.E."/>
            <person name="Spatafora J.W."/>
        </authorList>
    </citation>
    <scope>NUCLEOTIDE SEQUENCE</scope>
    <source>
        <strain evidence="9">RSA 2281</strain>
    </source>
</reference>
<feature type="transmembrane region" description="Helical" evidence="7">
    <location>
        <begin position="237"/>
        <end position="262"/>
    </location>
</feature>
<dbReference type="InterPro" id="IPR050369">
    <property type="entry name" value="RBOH/FRE"/>
</dbReference>
<keyword evidence="10" id="KW-1185">Reference proteome</keyword>
<feature type="transmembrane region" description="Helical" evidence="7">
    <location>
        <begin position="75"/>
        <end position="92"/>
    </location>
</feature>
<keyword evidence="3 7" id="KW-1133">Transmembrane helix</keyword>
<reference evidence="9" key="1">
    <citation type="journal article" date="2022" name="IScience">
        <title>Evolution of zygomycete secretomes and the origins of terrestrial fungal ecologies.</title>
        <authorList>
            <person name="Chang Y."/>
            <person name="Wang Y."/>
            <person name="Mondo S."/>
            <person name="Ahrendt S."/>
            <person name="Andreopoulos W."/>
            <person name="Barry K."/>
            <person name="Beard J."/>
            <person name="Benny G.L."/>
            <person name="Blankenship S."/>
            <person name="Bonito G."/>
            <person name="Cuomo C."/>
            <person name="Desiro A."/>
            <person name="Gervers K.A."/>
            <person name="Hundley H."/>
            <person name="Kuo A."/>
            <person name="LaButti K."/>
            <person name="Lang B.F."/>
            <person name="Lipzen A."/>
            <person name="O'Donnell K."/>
            <person name="Pangilinan J."/>
            <person name="Reynolds N."/>
            <person name="Sandor L."/>
            <person name="Smith M.E."/>
            <person name="Tsang A."/>
            <person name="Grigoriev I.V."/>
            <person name="Stajich J.E."/>
            <person name="Spatafora J.W."/>
        </authorList>
    </citation>
    <scope>NUCLEOTIDE SEQUENCE</scope>
    <source>
        <strain evidence="9">RSA 2281</strain>
    </source>
</reference>
<dbReference type="PANTHER" id="PTHR11972">
    <property type="entry name" value="NADPH OXIDASE"/>
    <property type="match status" value="1"/>
</dbReference>
<accession>A0AAD5K8C1</accession>
<dbReference type="InterPro" id="IPR017927">
    <property type="entry name" value="FAD-bd_FR_type"/>
</dbReference>
<evidence type="ECO:0000256" key="4">
    <source>
        <dbReference type="ARBA" id="ARBA00023002"/>
    </source>
</evidence>
<dbReference type="Proteomes" id="UP001209540">
    <property type="component" value="Unassembled WGS sequence"/>
</dbReference>
<dbReference type="AlphaFoldDB" id="A0AAD5K8C1"/>
<dbReference type="SUPFAM" id="SSF63380">
    <property type="entry name" value="Riboflavin synthase domain-like"/>
    <property type="match status" value="1"/>
</dbReference>
<dbReference type="GO" id="GO:0005886">
    <property type="term" value="C:plasma membrane"/>
    <property type="evidence" value="ECO:0007669"/>
    <property type="project" value="TreeGrafter"/>
</dbReference>
<feature type="transmembrane region" description="Helical" evidence="7">
    <location>
        <begin position="7"/>
        <end position="27"/>
    </location>
</feature>
<dbReference type="InterPro" id="IPR017938">
    <property type="entry name" value="Riboflavin_synthase-like_b-brl"/>
</dbReference>